<accession>G4THY8</accession>
<dbReference type="EMBL" id="CAFZ01000100">
    <property type="protein sequence ID" value="CCA70931.1"/>
    <property type="molecule type" value="Genomic_DNA"/>
</dbReference>
<sequence>MAKIEDYVDSDSSGREEEQGVPEITEEEQWRIIQETGILNQAMQAQEAQDKDNDVPQRDMADEIFESILYLIPFSCLYIGMDIMIKQQYAQHPSFKEELGQLVSAVPILALFIFYTNRFKHTLIVQAGLFFASILASSRLIWIVNKESFGIVIQQCPPLGVIWVYAIAQLYLPYACVTLVLEYFFVKYYNLKIIF</sequence>
<keyword evidence="2" id="KW-1133">Transmembrane helix</keyword>
<feature type="region of interest" description="Disordered" evidence="1">
    <location>
        <begin position="1"/>
        <end position="26"/>
    </location>
</feature>
<protein>
    <recommendedName>
        <fullName evidence="3">DUF7719 domain-containing protein</fullName>
    </recommendedName>
</protein>
<name>G4THY8_SERID</name>
<organism evidence="4 5">
    <name type="scientific">Serendipita indica (strain DSM 11827)</name>
    <name type="common">Root endophyte fungus</name>
    <name type="synonym">Piriformospora indica</name>
    <dbReference type="NCBI Taxonomy" id="1109443"/>
    <lineage>
        <taxon>Eukaryota</taxon>
        <taxon>Fungi</taxon>
        <taxon>Dikarya</taxon>
        <taxon>Basidiomycota</taxon>
        <taxon>Agaricomycotina</taxon>
        <taxon>Agaricomycetes</taxon>
        <taxon>Sebacinales</taxon>
        <taxon>Serendipitaceae</taxon>
        <taxon>Serendipita</taxon>
    </lineage>
</organism>
<dbReference type="OMA" id="GYFYVMK"/>
<keyword evidence="2" id="KW-0812">Transmembrane</keyword>
<dbReference type="HOGENOM" id="CLU_074873_1_0_1"/>
<dbReference type="eggNOG" id="ENOG502S6U5">
    <property type="taxonomic scope" value="Eukaryota"/>
</dbReference>
<evidence type="ECO:0000256" key="1">
    <source>
        <dbReference type="SAM" id="MobiDB-lite"/>
    </source>
</evidence>
<keyword evidence="5" id="KW-1185">Reference proteome</keyword>
<dbReference type="Proteomes" id="UP000007148">
    <property type="component" value="Unassembled WGS sequence"/>
</dbReference>
<dbReference type="Pfam" id="PF24841">
    <property type="entry name" value="DUF7719"/>
    <property type="match status" value="1"/>
</dbReference>
<dbReference type="PANTHER" id="PTHR37846">
    <property type="entry name" value="YALI0B21296P"/>
    <property type="match status" value="1"/>
</dbReference>
<evidence type="ECO:0000259" key="3">
    <source>
        <dbReference type="Pfam" id="PF24841"/>
    </source>
</evidence>
<feature type="domain" description="DUF7719" evidence="3">
    <location>
        <begin position="126"/>
        <end position="192"/>
    </location>
</feature>
<dbReference type="OrthoDB" id="5597489at2759"/>
<evidence type="ECO:0000256" key="2">
    <source>
        <dbReference type="SAM" id="Phobius"/>
    </source>
</evidence>
<feature type="transmembrane region" description="Helical" evidence="2">
    <location>
        <begin position="68"/>
        <end position="87"/>
    </location>
</feature>
<proteinExistence type="predicted"/>
<evidence type="ECO:0000313" key="4">
    <source>
        <dbReference type="EMBL" id="CCA70931.1"/>
    </source>
</evidence>
<evidence type="ECO:0000313" key="5">
    <source>
        <dbReference type="Proteomes" id="UP000007148"/>
    </source>
</evidence>
<reference evidence="4 5" key="1">
    <citation type="journal article" date="2011" name="PLoS Pathog.">
        <title>Endophytic Life Strategies Decoded by Genome and Transcriptome Analyses of the Mutualistic Root Symbiont Piriformospora indica.</title>
        <authorList>
            <person name="Zuccaro A."/>
            <person name="Lahrmann U."/>
            <person name="Guldener U."/>
            <person name="Langen G."/>
            <person name="Pfiffi S."/>
            <person name="Biedenkopf D."/>
            <person name="Wong P."/>
            <person name="Samans B."/>
            <person name="Grimm C."/>
            <person name="Basiewicz M."/>
            <person name="Murat C."/>
            <person name="Martin F."/>
            <person name="Kogel K.H."/>
        </authorList>
    </citation>
    <scope>NUCLEOTIDE SEQUENCE [LARGE SCALE GENOMIC DNA]</scope>
    <source>
        <strain evidence="4 5">DSM 11827</strain>
    </source>
</reference>
<dbReference type="PANTHER" id="PTHR37846:SF1">
    <property type="entry name" value="DEACETYLASE-LIKE PROTEIN"/>
    <property type="match status" value="1"/>
</dbReference>
<comment type="caution">
    <text evidence="4">The sequence shown here is derived from an EMBL/GenBank/DDBJ whole genome shotgun (WGS) entry which is preliminary data.</text>
</comment>
<dbReference type="AlphaFoldDB" id="G4THY8"/>
<feature type="transmembrane region" description="Helical" evidence="2">
    <location>
        <begin position="99"/>
        <end position="116"/>
    </location>
</feature>
<dbReference type="InterPro" id="IPR056136">
    <property type="entry name" value="DUF7719"/>
</dbReference>
<keyword evidence="2" id="KW-0472">Membrane</keyword>
<feature type="transmembrane region" description="Helical" evidence="2">
    <location>
        <begin position="162"/>
        <end position="186"/>
    </location>
</feature>
<dbReference type="STRING" id="1109443.G4THY8"/>
<feature type="compositionally biased region" description="Basic and acidic residues" evidence="1">
    <location>
        <begin position="1"/>
        <end position="18"/>
    </location>
</feature>
<dbReference type="InParanoid" id="G4THY8"/>
<feature type="transmembrane region" description="Helical" evidence="2">
    <location>
        <begin position="123"/>
        <end position="142"/>
    </location>
</feature>
<gene>
    <name evidence="4" type="ORF">PIIN_04867</name>
</gene>